<dbReference type="InterPro" id="IPR007387">
    <property type="entry name" value="TRAP_DctQ"/>
</dbReference>
<comment type="caution">
    <text evidence="11">The sequence shown here is derived from an EMBL/GenBank/DDBJ whole genome shotgun (WGS) entry which is preliminary data.</text>
</comment>
<dbReference type="PANTHER" id="PTHR35011">
    <property type="entry name" value="2,3-DIKETO-L-GULONATE TRAP TRANSPORTER SMALL PERMEASE PROTEIN YIAM"/>
    <property type="match status" value="1"/>
</dbReference>
<evidence type="ECO:0000256" key="1">
    <source>
        <dbReference type="ARBA" id="ARBA00004429"/>
    </source>
</evidence>
<keyword evidence="12" id="KW-1185">Reference proteome</keyword>
<gene>
    <name evidence="11" type="ORF">IQ19_02718</name>
</gene>
<reference evidence="11 12" key="1">
    <citation type="journal article" date="2015" name="Stand. Genomic Sci.">
        <title>Genomic Encyclopedia of Bacterial and Archaeal Type Strains, Phase III: the genomes of soil and plant-associated and newly described type strains.</title>
        <authorList>
            <person name="Whitman W.B."/>
            <person name="Woyke T."/>
            <person name="Klenk H.P."/>
            <person name="Zhou Y."/>
            <person name="Lilburn T.G."/>
            <person name="Beck B.J."/>
            <person name="De Vos P."/>
            <person name="Vandamme P."/>
            <person name="Eisen J.A."/>
            <person name="Garrity G."/>
            <person name="Hugenholtz P."/>
            <person name="Kyrpides N.C."/>
        </authorList>
    </citation>
    <scope>NUCLEOTIDE SEQUENCE [LARGE SCALE GENOMIC DNA]</scope>
    <source>
        <strain evidence="11 12">CGMCC 1.10115</strain>
    </source>
</reference>
<evidence type="ECO:0000313" key="12">
    <source>
        <dbReference type="Proteomes" id="UP000318667"/>
    </source>
</evidence>
<name>A0A562JRF9_9BACI</name>
<evidence type="ECO:0000256" key="2">
    <source>
        <dbReference type="ARBA" id="ARBA00022448"/>
    </source>
</evidence>
<organism evidence="11 12">
    <name type="scientific">Cytobacillus oceanisediminis</name>
    <dbReference type="NCBI Taxonomy" id="665099"/>
    <lineage>
        <taxon>Bacteria</taxon>
        <taxon>Bacillati</taxon>
        <taxon>Bacillota</taxon>
        <taxon>Bacilli</taxon>
        <taxon>Bacillales</taxon>
        <taxon>Bacillaceae</taxon>
        <taxon>Cytobacillus</taxon>
    </lineage>
</organism>
<evidence type="ECO:0000259" key="10">
    <source>
        <dbReference type="Pfam" id="PF04290"/>
    </source>
</evidence>
<keyword evidence="2" id="KW-0813">Transport</keyword>
<comment type="subcellular location">
    <subcellularLocation>
        <location evidence="1">Cell inner membrane</location>
        <topology evidence="1">Multi-pass membrane protein</topology>
    </subcellularLocation>
</comment>
<dbReference type="InterPro" id="IPR055348">
    <property type="entry name" value="DctQ"/>
</dbReference>
<accession>A0A562JRF9</accession>
<evidence type="ECO:0000256" key="3">
    <source>
        <dbReference type="ARBA" id="ARBA00022475"/>
    </source>
</evidence>
<evidence type="ECO:0000256" key="8">
    <source>
        <dbReference type="ARBA" id="ARBA00038436"/>
    </source>
</evidence>
<dbReference type="GO" id="GO:0005886">
    <property type="term" value="C:plasma membrane"/>
    <property type="evidence" value="ECO:0007669"/>
    <property type="project" value="UniProtKB-SubCell"/>
</dbReference>
<evidence type="ECO:0000313" key="11">
    <source>
        <dbReference type="EMBL" id="TWH85777.1"/>
    </source>
</evidence>
<keyword evidence="4" id="KW-0997">Cell inner membrane</keyword>
<dbReference type="Proteomes" id="UP000318667">
    <property type="component" value="Unassembled WGS sequence"/>
</dbReference>
<keyword evidence="6 9" id="KW-1133">Transmembrane helix</keyword>
<keyword evidence="7 9" id="KW-0472">Membrane</keyword>
<dbReference type="EMBL" id="VLKI01000007">
    <property type="protein sequence ID" value="TWH85777.1"/>
    <property type="molecule type" value="Genomic_DNA"/>
</dbReference>
<keyword evidence="3" id="KW-1003">Cell membrane</keyword>
<sequence length="156" mass="17713">MQLYLNFMDKVTLLTKYLLVLIVTLMTFLVFIQVPGRYLFNSTPAYLSEIATYCLIWTAFIGSSLAFTYKKHVSLTLFIKKLKGKKAKFTIFMSNIFVLGFLVILLLSTITFAVSSWEQMSATLGFRITWPALGAPLGTLLMIMQVVRNMIDQRGS</sequence>
<feature type="transmembrane region" description="Helical" evidence="9">
    <location>
        <begin position="128"/>
        <end position="147"/>
    </location>
</feature>
<dbReference type="Pfam" id="PF04290">
    <property type="entry name" value="DctQ"/>
    <property type="match status" value="1"/>
</dbReference>
<evidence type="ECO:0000256" key="7">
    <source>
        <dbReference type="ARBA" id="ARBA00023136"/>
    </source>
</evidence>
<evidence type="ECO:0000256" key="6">
    <source>
        <dbReference type="ARBA" id="ARBA00022989"/>
    </source>
</evidence>
<dbReference type="OrthoDB" id="9815614at2"/>
<dbReference type="PANTHER" id="PTHR35011:SF2">
    <property type="entry name" value="2,3-DIKETO-L-GULONATE TRAP TRANSPORTER SMALL PERMEASE PROTEIN YIAM"/>
    <property type="match status" value="1"/>
</dbReference>
<proteinExistence type="inferred from homology"/>
<protein>
    <submittedName>
        <fullName evidence="11">TRAP-type C4-dicarboxylate transport system permease small subunit</fullName>
    </submittedName>
</protein>
<feature type="domain" description="Tripartite ATP-independent periplasmic transporters DctQ component" evidence="10">
    <location>
        <begin position="26"/>
        <end position="152"/>
    </location>
</feature>
<dbReference type="GO" id="GO:0015740">
    <property type="term" value="P:C4-dicarboxylate transport"/>
    <property type="evidence" value="ECO:0007669"/>
    <property type="project" value="TreeGrafter"/>
</dbReference>
<evidence type="ECO:0000256" key="9">
    <source>
        <dbReference type="SAM" id="Phobius"/>
    </source>
</evidence>
<dbReference type="GO" id="GO:0022857">
    <property type="term" value="F:transmembrane transporter activity"/>
    <property type="evidence" value="ECO:0007669"/>
    <property type="project" value="TreeGrafter"/>
</dbReference>
<dbReference type="AlphaFoldDB" id="A0A562JRF9"/>
<feature type="transmembrane region" description="Helical" evidence="9">
    <location>
        <begin position="17"/>
        <end position="38"/>
    </location>
</feature>
<keyword evidence="5 9" id="KW-0812">Transmembrane</keyword>
<dbReference type="RefSeq" id="WP_158638775.1">
    <property type="nucleotide sequence ID" value="NZ_CBCSDC010000012.1"/>
</dbReference>
<evidence type="ECO:0000256" key="5">
    <source>
        <dbReference type="ARBA" id="ARBA00022692"/>
    </source>
</evidence>
<evidence type="ECO:0000256" key="4">
    <source>
        <dbReference type="ARBA" id="ARBA00022519"/>
    </source>
</evidence>
<dbReference type="GeneID" id="65403889"/>
<comment type="similarity">
    <text evidence="8">Belongs to the TRAP transporter small permease family.</text>
</comment>
<feature type="transmembrane region" description="Helical" evidence="9">
    <location>
        <begin position="50"/>
        <end position="69"/>
    </location>
</feature>
<feature type="transmembrane region" description="Helical" evidence="9">
    <location>
        <begin position="89"/>
        <end position="116"/>
    </location>
</feature>